<dbReference type="PANTHER" id="PTHR13158:SF5">
    <property type="entry name" value="NAD KINASE 2, MITOCHONDRIAL"/>
    <property type="match status" value="1"/>
</dbReference>
<dbReference type="InterPro" id="IPR017437">
    <property type="entry name" value="ATP-NAD_kinase_PpnK-typ_C"/>
</dbReference>
<keyword evidence="1" id="KW-0808">Transferase</keyword>
<proteinExistence type="predicted"/>
<sequence>MDFEHIRVVVSQTRLEHLIERFNTKAQAKFYIEHAGGDFETYEEEHEVFHRSLGKVTQVAGRYGKMKVIERKFLPNFLFSDKDVVVVVGQDGLVANVAKYAGELPILAVNPDTVRNDGILLPYTVQNFERGLIALSNNTAKISQVTMAEAKTNEGQHLLAFNDLFIGPSSHTSARYRISYHDHSENQSSSGLIVSTGAGSTGWLSSVFNMTYGVQKTFHSASASGNFKMNWDDDTLAFVVREPFQSKHSQTTVSGGFIAGVERLVIESHMPSNGIIFSDGVEADFLAFNAGTTVEIGLAKHKARLVRGIK</sequence>
<comment type="caution">
    <text evidence="1">The sequence shown here is derived from an EMBL/GenBank/DDBJ whole genome shotgun (WGS) entry which is preliminary data.</text>
</comment>
<keyword evidence="2" id="KW-1185">Reference proteome</keyword>
<dbReference type="PANTHER" id="PTHR13158">
    <property type="match status" value="1"/>
</dbReference>
<dbReference type="SUPFAM" id="SSF111331">
    <property type="entry name" value="NAD kinase/diacylglycerol kinase-like"/>
    <property type="match status" value="1"/>
</dbReference>
<reference evidence="1 2" key="1">
    <citation type="submission" date="2021-01" db="EMBL/GenBank/DDBJ databases">
        <title>Chryseolinea sp. Jin1 Genome sequencing and assembly.</title>
        <authorList>
            <person name="Kim I."/>
        </authorList>
    </citation>
    <scope>NUCLEOTIDE SEQUENCE [LARGE SCALE GENOMIC DNA]</scope>
    <source>
        <strain evidence="1 2">Jin1</strain>
    </source>
</reference>
<dbReference type="InterPro" id="IPR017438">
    <property type="entry name" value="ATP-NAD_kinase_N"/>
</dbReference>
<dbReference type="RefSeq" id="WP_202009721.1">
    <property type="nucleotide sequence ID" value="NZ_JAERRB010000003.1"/>
</dbReference>
<evidence type="ECO:0000313" key="1">
    <source>
        <dbReference type="EMBL" id="MBL0742007.1"/>
    </source>
</evidence>
<dbReference type="GO" id="GO:0016301">
    <property type="term" value="F:kinase activity"/>
    <property type="evidence" value="ECO:0007669"/>
    <property type="project" value="UniProtKB-KW"/>
</dbReference>
<dbReference type="Proteomes" id="UP000613030">
    <property type="component" value="Unassembled WGS sequence"/>
</dbReference>
<accession>A0ABS1KRX9</accession>
<dbReference type="InterPro" id="IPR016064">
    <property type="entry name" value="NAD/diacylglycerol_kinase_sf"/>
</dbReference>
<dbReference type="Gene3D" id="3.40.50.10330">
    <property type="entry name" value="Probable inorganic polyphosphate/atp-NAD kinase, domain 1"/>
    <property type="match status" value="1"/>
</dbReference>
<dbReference type="EMBL" id="JAERRB010000003">
    <property type="protein sequence ID" value="MBL0742007.1"/>
    <property type="molecule type" value="Genomic_DNA"/>
</dbReference>
<name>A0ABS1KRX9_9BACT</name>
<protein>
    <submittedName>
        <fullName evidence="1">NAD(+)/NADH kinase</fullName>
    </submittedName>
</protein>
<organism evidence="1 2">
    <name type="scientific">Chryseolinea lacunae</name>
    <dbReference type="NCBI Taxonomy" id="2801331"/>
    <lineage>
        <taxon>Bacteria</taxon>
        <taxon>Pseudomonadati</taxon>
        <taxon>Bacteroidota</taxon>
        <taxon>Cytophagia</taxon>
        <taxon>Cytophagales</taxon>
        <taxon>Fulvivirgaceae</taxon>
        <taxon>Chryseolinea</taxon>
    </lineage>
</organism>
<gene>
    <name evidence="1" type="ORF">JI741_12305</name>
</gene>
<evidence type="ECO:0000313" key="2">
    <source>
        <dbReference type="Proteomes" id="UP000613030"/>
    </source>
</evidence>
<dbReference type="Gene3D" id="2.60.200.30">
    <property type="entry name" value="Probable inorganic polyphosphate/atp-NAD kinase, domain 2"/>
    <property type="match status" value="1"/>
</dbReference>
<keyword evidence="1" id="KW-0418">Kinase</keyword>